<reference evidence="2 3" key="1">
    <citation type="submission" date="2019-04" db="EMBL/GenBank/DDBJ databases">
        <title>Azoarcus nasutitermitis sp. nov. isolated from termite nest.</title>
        <authorList>
            <person name="Lin S.-Y."/>
            <person name="Hameed A."/>
            <person name="Hsu Y.-H."/>
            <person name="Young C.-C."/>
        </authorList>
    </citation>
    <scope>NUCLEOTIDE SEQUENCE [LARGE SCALE GENOMIC DNA]</scope>
    <source>
        <strain evidence="2 3">CC-YHH838</strain>
    </source>
</reference>
<feature type="region of interest" description="Disordered" evidence="1">
    <location>
        <begin position="16"/>
        <end position="36"/>
    </location>
</feature>
<accession>A0A4S4ASZ8</accession>
<sequence length="64" mass="6685">MKRTDLEKLKGLKINNRMKGAPSPSRFGAASGGGQAAAKVNPLVARLLGQHAAETAAEDDKPQD</sequence>
<dbReference type="AlphaFoldDB" id="A0A4S4ASZ8"/>
<comment type="caution">
    <text evidence="2">The sequence shown here is derived from an EMBL/GenBank/DDBJ whole genome shotgun (WGS) entry which is preliminary data.</text>
</comment>
<gene>
    <name evidence="2" type="ORF">E6C76_18345</name>
</gene>
<proteinExistence type="predicted"/>
<evidence type="ECO:0000256" key="1">
    <source>
        <dbReference type="SAM" id="MobiDB-lite"/>
    </source>
</evidence>
<keyword evidence="3" id="KW-1185">Reference proteome</keyword>
<protein>
    <submittedName>
        <fullName evidence="2">Uncharacterized protein</fullName>
    </submittedName>
</protein>
<evidence type="ECO:0000313" key="2">
    <source>
        <dbReference type="EMBL" id="THF62289.1"/>
    </source>
</evidence>
<dbReference type="RefSeq" id="WP_136349711.1">
    <property type="nucleotide sequence ID" value="NZ_SSOC01000007.1"/>
</dbReference>
<dbReference type="Proteomes" id="UP000308430">
    <property type="component" value="Unassembled WGS sequence"/>
</dbReference>
<name>A0A4S4ASZ8_9RHOO</name>
<evidence type="ECO:0000313" key="3">
    <source>
        <dbReference type="Proteomes" id="UP000308430"/>
    </source>
</evidence>
<dbReference type="EMBL" id="SSOC01000007">
    <property type="protein sequence ID" value="THF62289.1"/>
    <property type="molecule type" value="Genomic_DNA"/>
</dbReference>
<organism evidence="2 3">
    <name type="scientific">Pseudothauera nasutitermitis</name>
    <dbReference type="NCBI Taxonomy" id="2565930"/>
    <lineage>
        <taxon>Bacteria</taxon>
        <taxon>Pseudomonadati</taxon>
        <taxon>Pseudomonadota</taxon>
        <taxon>Betaproteobacteria</taxon>
        <taxon>Rhodocyclales</taxon>
        <taxon>Zoogloeaceae</taxon>
        <taxon>Pseudothauera</taxon>
    </lineage>
</organism>